<dbReference type="Gene3D" id="2.40.10.270">
    <property type="entry name" value="Bacteriophage SPP1 head-tail adaptor protein"/>
    <property type="match status" value="1"/>
</dbReference>
<dbReference type="OrthoDB" id="7570189at2"/>
<dbReference type="EMBL" id="FNBL01000001">
    <property type="protein sequence ID" value="SDE83184.1"/>
    <property type="molecule type" value="Genomic_DNA"/>
</dbReference>
<protein>
    <submittedName>
        <fullName evidence="1">Head-tail adaptor</fullName>
    </submittedName>
</protein>
<dbReference type="Pfam" id="PF05521">
    <property type="entry name" value="Phage_HCP"/>
    <property type="match status" value="1"/>
</dbReference>
<dbReference type="InterPro" id="IPR008767">
    <property type="entry name" value="Phage_SPP1_head-tail_adaptor"/>
</dbReference>
<organism evidence="1 2">
    <name type="scientific">Celeribacter baekdonensis</name>
    <dbReference type="NCBI Taxonomy" id="875171"/>
    <lineage>
        <taxon>Bacteria</taxon>
        <taxon>Pseudomonadati</taxon>
        <taxon>Pseudomonadota</taxon>
        <taxon>Alphaproteobacteria</taxon>
        <taxon>Rhodobacterales</taxon>
        <taxon>Roseobacteraceae</taxon>
        <taxon>Celeribacter</taxon>
    </lineage>
</organism>
<dbReference type="AlphaFoldDB" id="A0A1G7G4V5"/>
<name>A0A1G7G4V5_9RHOB</name>
<dbReference type="InterPro" id="IPR038666">
    <property type="entry name" value="SSP1_head-tail_sf"/>
</dbReference>
<evidence type="ECO:0000313" key="2">
    <source>
        <dbReference type="Proteomes" id="UP000182284"/>
    </source>
</evidence>
<evidence type="ECO:0000313" key="1">
    <source>
        <dbReference type="EMBL" id="SDE83184.1"/>
    </source>
</evidence>
<accession>A0A1G7G4V5</accession>
<sequence length="113" mass="12355">MAAVVHLNRKLVLEEANRVSDGAGGYVETWAQIGTLWASIQSGTGSETSEDFLTVSRVPMKIIVRGAPVGSPRRPKPDQRFVEGGRMFRILSVTELDPQGHYLTCNAREEVAS</sequence>
<dbReference type="Proteomes" id="UP000182284">
    <property type="component" value="Unassembled WGS sequence"/>
</dbReference>
<reference evidence="1 2" key="1">
    <citation type="submission" date="2016-10" db="EMBL/GenBank/DDBJ databases">
        <authorList>
            <person name="de Groot N.N."/>
        </authorList>
    </citation>
    <scope>NUCLEOTIDE SEQUENCE [LARGE SCALE GENOMIC DNA]</scope>
    <source>
        <strain evidence="1 2">DSM 27375</strain>
    </source>
</reference>
<gene>
    <name evidence="1" type="ORF">SAMN04488117_101392</name>
</gene>
<dbReference type="RefSeq" id="WP_074640509.1">
    <property type="nucleotide sequence ID" value="NZ_FNBL01000001.1"/>
</dbReference>
<proteinExistence type="predicted"/>